<proteinExistence type="predicted"/>
<dbReference type="Gene3D" id="1.10.10.10">
    <property type="entry name" value="Winged helix-like DNA-binding domain superfamily/Winged helix DNA-binding domain"/>
    <property type="match status" value="1"/>
</dbReference>
<dbReference type="SUPFAM" id="SSF46689">
    <property type="entry name" value="Homeodomain-like"/>
    <property type="match status" value="1"/>
</dbReference>
<comment type="caution">
    <text evidence="1">The sequence shown here is derived from an EMBL/GenBank/DDBJ whole genome shotgun (WGS) entry which is preliminary data.</text>
</comment>
<dbReference type="RefSeq" id="WP_386845257.1">
    <property type="nucleotide sequence ID" value="NZ_JBHUMK010000040.1"/>
</dbReference>
<dbReference type="Proteomes" id="UP001597475">
    <property type="component" value="Unassembled WGS sequence"/>
</dbReference>
<evidence type="ECO:0000313" key="2">
    <source>
        <dbReference type="Proteomes" id="UP001597475"/>
    </source>
</evidence>
<accession>A0ABW5P3U8</accession>
<keyword evidence="2" id="KW-1185">Reference proteome</keyword>
<sequence length="184" mass="20831">MLIPSPEDLAHALDDAGSLQIIRIGHLEKRKIYVTADWQGQRLEFTASITEVAQGTIPQKPRSRALGAQKPWDVSNALRQRDSWTEEQLRVAGLPLYHDPDWLRATHARLGSWYAIERTYGYSNQALADAGKRAGMSIRPHHSEEVKQQVRDLVRQGKSYRAVGHELGIPHSSVRRIINAQQKD</sequence>
<evidence type="ECO:0000313" key="1">
    <source>
        <dbReference type="EMBL" id="MFD2609685.1"/>
    </source>
</evidence>
<protein>
    <submittedName>
        <fullName evidence="1">Uncharacterized protein</fullName>
    </submittedName>
</protein>
<name>A0ABW5P3U8_9DEIO</name>
<dbReference type="EMBL" id="JBHUMK010000040">
    <property type="protein sequence ID" value="MFD2609685.1"/>
    <property type="molecule type" value="Genomic_DNA"/>
</dbReference>
<reference evidence="2" key="1">
    <citation type="journal article" date="2019" name="Int. J. Syst. Evol. Microbiol.">
        <title>The Global Catalogue of Microorganisms (GCM) 10K type strain sequencing project: providing services to taxonomists for standard genome sequencing and annotation.</title>
        <authorList>
            <consortium name="The Broad Institute Genomics Platform"/>
            <consortium name="The Broad Institute Genome Sequencing Center for Infectious Disease"/>
            <person name="Wu L."/>
            <person name="Ma J."/>
        </authorList>
    </citation>
    <scope>NUCLEOTIDE SEQUENCE [LARGE SCALE GENOMIC DNA]</scope>
    <source>
        <strain evidence="2">KCTC 33842</strain>
    </source>
</reference>
<organism evidence="1 2">
    <name type="scientific">Deinococcus taklimakanensis</name>
    <dbReference type="NCBI Taxonomy" id="536443"/>
    <lineage>
        <taxon>Bacteria</taxon>
        <taxon>Thermotogati</taxon>
        <taxon>Deinococcota</taxon>
        <taxon>Deinococci</taxon>
        <taxon>Deinococcales</taxon>
        <taxon>Deinococcaceae</taxon>
        <taxon>Deinococcus</taxon>
    </lineage>
</organism>
<gene>
    <name evidence="1" type="ORF">ACFSR9_09585</name>
</gene>
<dbReference type="InterPro" id="IPR036388">
    <property type="entry name" value="WH-like_DNA-bd_sf"/>
</dbReference>
<dbReference type="InterPro" id="IPR009057">
    <property type="entry name" value="Homeodomain-like_sf"/>
</dbReference>